<keyword evidence="1" id="KW-0805">Transcription regulation</keyword>
<gene>
    <name evidence="6" type="ORF">HNR67_005952</name>
</gene>
<dbReference type="Pfam" id="PF00440">
    <property type="entry name" value="TetR_N"/>
    <property type="match status" value="1"/>
</dbReference>
<dbReference type="Proteomes" id="UP000533598">
    <property type="component" value="Unassembled WGS sequence"/>
</dbReference>
<dbReference type="PROSITE" id="PS01081">
    <property type="entry name" value="HTH_TETR_1"/>
    <property type="match status" value="1"/>
</dbReference>
<accession>A0A7W7CHZ8</accession>
<feature type="domain" description="HTH tetR-type" evidence="5">
    <location>
        <begin position="8"/>
        <end position="68"/>
    </location>
</feature>
<dbReference type="InterPro" id="IPR009057">
    <property type="entry name" value="Homeodomain-like_sf"/>
</dbReference>
<keyword evidence="3" id="KW-0804">Transcription</keyword>
<feature type="DNA-binding region" description="H-T-H motif" evidence="4">
    <location>
        <begin position="31"/>
        <end position="50"/>
    </location>
</feature>
<evidence type="ECO:0000313" key="6">
    <source>
        <dbReference type="EMBL" id="MBB4679834.1"/>
    </source>
</evidence>
<dbReference type="SUPFAM" id="SSF46689">
    <property type="entry name" value="Homeodomain-like"/>
    <property type="match status" value="1"/>
</dbReference>
<dbReference type="GO" id="GO:0000976">
    <property type="term" value="F:transcription cis-regulatory region binding"/>
    <property type="evidence" value="ECO:0007669"/>
    <property type="project" value="TreeGrafter"/>
</dbReference>
<dbReference type="Pfam" id="PF16859">
    <property type="entry name" value="TetR_C_11"/>
    <property type="match status" value="1"/>
</dbReference>
<dbReference type="InterPro" id="IPR036271">
    <property type="entry name" value="Tet_transcr_reg_TetR-rel_C_sf"/>
</dbReference>
<dbReference type="Gene3D" id="1.10.357.10">
    <property type="entry name" value="Tetracycline Repressor, domain 2"/>
    <property type="match status" value="1"/>
</dbReference>
<protein>
    <submittedName>
        <fullName evidence="6">AcrR family transcriptional regulator</fullName>
    </submittedName>
</protein>
<comment type="caution">
    <text evidence="6">The sequence shown here is derived from an EMBL/GenBank/DDBJ whole genome shotgun (WGS) entry which is preliminary data.</text>
</comment>
<dbReference type="InterPro" id="IPR023772">
    <property type="entry name" value="DNA-bd_HTH_TetR-type_CS"/>
</dbReference>
<reference evidence="6 7" key="1">
    <citation type="submission" date="2020-08" db="EMBL/GenBank/DDBJ databases">
        <title>Sequencing the genomes of 1000 actinobacteria strains.</title>
        <authorList>
            <person name="Klenk H.-P."/>
        </authorList>
    </citation>
    <scope>NUCLEOTIDE SEQUENCE [LARGE SCALE GENOMIC DNA]</scope>
    <source>
        <strain evidence="6 7">DSM 44230</strain>
    </source>
</reference>
<keyword evidence="7" id="KW-1185">Reference proteome</keyword>
<dbReference type="InterPro" id="IPR001647">
    <property type="entry name" value="HTH_TetR"/>
</dbReference>
<dbReference type="PANTHER" id="PTHR30055:SF148">
    <property type="entry name" value="TETR-FAMILY TRANSCRIPTIONAL REGULATOR"/>
    <property type="match status" value="1"/>
</dbReference>
<evidence type="ECO:0000256" key="3">
    <source>
        <dbReference type="ARBA" id="ARBA00023163"/>
    </source>
</evidence>
<evidence type="ECO:0000256" key="4">
    <source>
        <dbReference type="PROSITE-ProRule" id="PRU00335"/>
    </source>
</evidence>
<dbReference type="InterPro" id="IPR011075">
    <property type="entry name" value="TetR_C"/>
</dbReference>
<dbReference type="PROSITE" id="PS50977">
    <property type="entry name" value="HTH_TETR_2"/>
    <property type="match status" value="1"/>
</dbReference>
<dbReference type="SUPFAM" id="SSF48498">
    <property type="entry name" value="Tetracyclin repressor-like, C-terminal domain"/>
    <property type="match status" value="1"/>
</dbReference>
<sequence length="189" mass="20637">MAGRPRDLDLEQRLLSAAWALLISKGYDALTMSQVATQAEAHRTDVYRRWAGKAELATDALAANLPPVREFNAGSLRADLRAYVDDLAAVWSSPWIDGLVGLLGELRDGAEATFLSMASVRIQPLQHALARAVERGEIEGEPDADLVADVIEGSLMHRRLIGRASFSPEYLDTLTRTAHYLLTGKAETP</sequence>
<organism evidence="6 7">
    <name type="scientific">Crossiella cryophila</name>
    <dbReference type="NCBI Taxonomy" id="43355"/>
    <lineage>
        <taxon>Bacteria</taxon>
        <taxon>Bacillati</taxon>
        <taxon>Actinomycetota</taxon>
        <taxon>Actinomycetes</taxon>
        <taxon>Pseudonocardiales</taxon>
        <taxon>Pseudonocardiaceae</taxon>
        <taxon>Crossiella</taxon>
    </lineage>
</organism>
<proteinExistence type="predicted"/>
<dbReference type="InterPro" id="IPR050109">
    <property type="entry name" value="HTH-type_TetR-like_transc_reg"/>
</dbReference>
<dbReference type="EMBL" id="JACHMH010000001">
    <property type="protein sequence ID" value="MBB4679834.1"/>
    <property type="molecule type" value="Genomic_DNA"/>
</dbReference>
<evidence type="ECO:0000256" key="1">
    <source>
        <dbReference type="ARBA" id="ARBA00023015"/>
    </source>
</evidence>
<dbReference type="GO" id="GO:0003700">
    <property type="term" value="F:DNA-binding transcription factor activity"/>
    <property type="evidence" value="ECO:0007669"/>
    <property type="project" value="TreeGrafter"/>
</dbReference>
<name>A0A7W7CHZ8_9PSEU</name>
<evidence type="ECO:0000259" key="5">
    <source>
        <dbReference type="PROSITE" id="PS50977"/>
    </source>
</evidence>
<keyword evidence="2 4" id="KW-0238">DNA-binding</keyword>
<dbReference type="AlphaFoldDB" id="A0A7W7CHZ8"/>
<evidence type="ECO:0000313" key="7">
    <source>
        <dbReference type="Proteomes" id="UP000533598"/>
    </source>
</evidence>
<dbReference type="RefSeq" id="WP_185005535.1">
    <property type="nucleotide sequence ID" value="NZ_BAAAUI010000043.1"/>
</dbReference>
<evidence type="ECO:0000256" key="2">
    <source>
        <dbReference type="ARBA" id="ARBA00023125"/>
    </source>
</evidence>
<dbReference type="PANTHER" id="PTHR30055">
    <property type="entry name" value="HTH-TYPE TRANSCRIPTIONAL REGULATOR RUTR"/>
    <property type="match status" value="1"/>
</dbReference>
<dbReference type="Gene3D" id="1.10.10.60">
    <property type="entry name" value="Homeodomain-like"/>
    <property type="match status" value="1"/>
</dbReference>